<dbReference type="RefSeq" id="WP_257701586.1">
    <property type="nucleotide sequence ID" value="NZ_CP102451.1"/>
</dbReference>
<evidence type="ECO:0000256" key="1">
    <source>
        <dbReference type="SAM" id="Phobius"/>
    </source>
</evidence>
<dbReference type="PROSITE" id="PS51257">
    <property type="entry name" value="PROKAR_LIPOPROTEIN"/>
    <property type="match status" value="1"/>
</dbReference>
<organism evidence="2 3">
    <name type="scientific">Vagococcus luciliae</name>
    <dbReference type="NCBI Taxonomy" id="2920380"/>
    <lineage>
        <taxon>Bacteria</taxon>
        <taxon>Bacillati</taxon>
        <taxon>Bacillota</taxon>
        <taxon>Bacilli</taxon>
        <taxon>Lactobacillales</taxon>
        <taxon>Enterococcaceae</taxon>
        <taxon>Vagococcus</taxon>
    </lineage>
</organism>
<protein>
    <submittedName>
        <fullName evidence="2">Uncharacterized protein</fullName>
    </submittedName>
</protein>
<keyword evidence="3" id="KW-1185">Reference proteome</keyword>
<dbReference type="EMBL" id="CP102451">
    <property type="protein sequence ID" value="UUV97983.1"/>
    <property type="molecule type" value="Genomic_DNA"/>
</dbReference>
<accession>A0ABY5NWK3</accession>
<keyword evidence="1" id="KW-0812">Transmembrane</keyword>
<reference evidence="2" key="2">
    <citation type="submission" date="2022-08" db="EMBL/GenBank/DDBJ databases">
        <authorList>
            <person name="Poehlein A."/>
            <person name="Guzman J."/>
            <person name="Daniel R."/>
            <person name="Vilcinskas A."/>
        </authorList>
    </citation>
    <scope>NUCLEOTIDE SEQUENCE</scope>
    <source>
        <strain evidence="2">G314FT</strain>
    </source>
</reference>
<keyword evidence="1" id="KW-1133">Transmembrane helix</keyword>
<feature type="transmembrane region" description="Helical" evidence="1">
    <location>
        <begin position="38"/>
        <end position="54"/>
    </location>
</feature>
<sequence length="58" mass="6403">MNFTRLKVLLFNQLHTYLFILGCLLIVVAVGLLAGTEWGLIATGIVLIIMSVLIDKET</sequence>
<gene>
    <name evidence="2" type="ORF">G314FT_00740</name>
</gene>
<name>A0ABY5NWK3_9ENTE</name>
<evidence type="ECO:0000313" key="2">
    <source>
        <dbReference type="EMBL" id="UUV97983.1"/>
    </source>
</evidence>
<reference evidence="2" key="1">
    <citation type="submission" date="2022-08" db="EMBL/GenBank/DDBJ databases">
        <title>Genome sequence of Vagococcus luciliae DSM 112651.</title>
        <authorList>
            <person name="Juan G."/>
            <person name="Anja P."/>
            <person name="Rolf D."/>
            <person name="Kampfer P."/>
            <person name="Vilcinskas A."/>
        </authorList>
    </citation>
    <scope>NUCLEOTIDE SEQUENCE</scope>
    <source>
        <strain evidence="2">G314FT</strain>
    </source>
</reference>
<dbReference type="Proteomes" id="UP001058273">
    <property type="component" value="Chromosome"/>
</dbReference>
<evidence type="ECO:0000313" key="3">
    <source>
        <dbReference type="Proteomes" id="UP001058273"/>
    </source>
</evidence>
<keyword evidence="1" id="KW-0472">Membrane</keyword>
<proteinExistence type="predicted"/>
<feature type="transmembrane region" description="Helical" evidence="1">
    <location>
        <begin position="14"/>
        <end position="32"/>
    </location>
</feature>